<proteinExistence type="predicted"/>
<keyword evidence="1" id="KW-0863">Zinc-finger</keyword>
<dbReference type="AlphaFoldDB" id="A0A1C7MUN4"/>
<dbReference type="OrthoDB" id="2288923at2759"/>
<dbReference type="SMART" id="SM00343">
    <property type="entry name" value="ZnF_C2HC"/>
    <property type="match status" value="2"/>
</dbReference>
<protein>
    <recommendedName>
        <fullName evidence="3">CCHC-type domain-containing protein</fullName>
    </recommendedName>
</protein>
<feature type="region of interest" description="Disordered" evidence="2">
    <location>
        <begin position="273"/>
        <end position="303"/>
    </location>
</feature>
<dbReference type="EMBL" id="LUGH01002038">
    <property type="protein sequence ID" value="OBZ80508.1"/>
    <property type="molecule type" value="Genomic_DNA"/>
</dbReference>
<dbReference type="Gene3D" id="4.10.60.10">
    <property type="entry name" value="Zinc finger, CCHC-type"/>
    <property type="match status" value="1"/>
</dbReference>
<evidence type="ECO:0000256" key="1">
    <source>
        <dbReference type="PROSITE-ProRule" id="PRU00047"/>
    </source>
</evidence>
<comment type="caution">
    <text evidence="4">The sequence shown here is derived from an EMBL/GenBank/DDBJ whole genome shotgun (WGS) entry which is preliminary data.</text>
</comment>
<dbReference type="InterPro" id="IPR036875">
    <property type="entry name" value="Znf_CCHC_sf"/>
</dbReference>
<feature type="compositionally biased region" description="Polar residues" evidence="2">
    <location>
        <begin position="293"/>
        <end position="303"/>
    </location>
</feature>
<keyword evidence="1" id="KW-0862">Zinc</keyword>
<dbReference type="InterPro" id="IPR001878">
    <property type="entry name" value="Znf_CCHC"/>
</dbReference>
<feature type="region of interest" description="Disordered" evidence="2">
    <location>
        <begin position="332"/>
        <end position="407"/>
    </location>
</feature>
<reference evidence="4 5" key="1">
    <citation type="submission" date="2016-03" db="EMBL/GenBank/DDBJ databases">
        <title>Choanephora cucurbitarum.</title>
        <authorList>
            <person name="Min B."/>
            <person name="Park H."/>
            <person name="Park J.-H."/>
            <person name="Shin H.-D."/>
            <person name="Choi I.-G."/>
        </authorList>
    </citation>
    <scope>NUCLEOTIDE SEQUENCE [LARGE SCALE GENOMIC DNA]</scope>
    <source>
        <strain evidence="4 5">KUS-F28377</strain>
    </source>
</reference>
<dbReference type="InParanoid" id="A0A1C7MUN4"/>
<feature type="non-terminal residue" evidence="4">
    <location>
        <position position="407"/>
    </location>
</feature>
<feature type="compositionally biased region" description="Polar residues" evidence="2">
    <location>
        <begin position="389"/>
        <end position="407"/>
    </location>
</feature>
<gene>
    <name evidence="4" type="ORF">A0J61_11443</name>
</gene>
<dbReference type="STRING" id="101091.A0A1C7MUN4"/>
<accession>A0A1C7MUN4</accession>
<evidence type="ECO:0000256" key="2">
    <source>
        <dbReference type="SAM" id="MobiDB-lite"/>
    </source>
</evidence>
<organism evidence="4 5">
    <name type="scientific">Choanephora cucurbitarum</name>
    <dbReference type="NCBI Taxonomy" id="101091"/>
    <lineage>
        <taxon>Eukaryota</taxon>
        <taxon>Fungi</taxon>
        <taxon>Fungi incertae sedis</taxon>
        <taxon>Mucoromycota</taxon>
        <taxon>Mucoromycotina</taxon>
        <taxon>Mucoromycetes</taxon>
        <taxon>Mucorales</taxon>
        <taxon>Mucorineae</taxon>
        <taxon>Choanephoraceae</taxon>
        <taxon>Choanephoroideae</taxon>
        <taxon>Choanephora</taxon>
    </lineage>
</organism>
<name>A0A1C7MUN4_9FUNG</name>
<evidence type="ECO:0000313" key="4">
    <source>
        <dbReference type="EMBL" id="OBZ80508.1"/>
    </source>
</evidence>
<dbReference type="GO" id="GO:0003676">
    <property type="term" value="F:nucleic acid binding"/>
    <property type="evidence" value="ECO:0007669"/>
    <property type="project" value="InterPro"/>
</dbReference>
<keyword evidence="5" id="KW-1185">Reference proteome</keyword>
<feature type="domain" description="CCHC-type" evidence="3">
    <location>
        <begin position="262"/>
        <end position="277"/>
    </location>
</feature>
<keyword evidence="1" id="KW-0479">Metal-binding</keyword>
<feature type="compositionally biased region" description="Low complexity" evidence="2">
    <location>
        <begin position="332"/>
        <end position="353"/>
    </location>
</feature>
<evidence type="ECO:0000313" key="5">
    <source>
        <dbReference type="Proteomes" id="UP000093000"/>
    </source>
</evidence>
<dbReference type="Proteomes" id="UP000093000">
    <property type="component" value="Unassembled WGS sequence"/>
</dbReference>
<feature type="compositionally biased region" description="Polar residues" evidence="2">
    <location>
        <begin position="369"/>
        <end position="380"/>
    </location>
</feature>
<dbReference type="SUPFAM" id="SSF57756">
    <property type="entry name" value="Retrovirus zinc finger-like domains"/>
    <property type="match status" value="1"/>
</dbReference>
<evidence type="ECO:0000259" key="3">
    <source>
        <dbReference type="PROSITE" id="PS50158"/>
    </source>
</evidence>
<dbReference type="PROSITE" id="PS50158">
    <property type="entry name" value="ZF_CCHC"/>
    <property type="match status" value="1"/>
</dbReference>
<dbReference type="Pfam" id="PF00098">
    <property type="entry name" value="zf-CCHC"/>
    <property type="match status" value="1"/>
</dbReference>
<dbReference type="GO" id="GO:0008270">
    <property type="term" value="F:zinc ion binding"/>
    <property type="evidence" value="ECO:0007669"/>
    <property type="project" value="UniProtKB-KW"/>
</dbReference>
<sequence length="407" mass="43783">MASSAKKHNLPNKAISPNILPRAWASVVRGTDTTRTSLFTEAQPTDDAFASGTPNPFLKGTLPNSVFVGITNVKDVKKYFSDLTALCTPGDQLWGLEETPRVEGSRSFIECVFTDSLARKAIVEGLRLPSFEEPFLAFEALSADVKILKISISGLPRQYGRSNGGAVELKSDMVRIAGTFTGRGYVVLEVESASSSTLQHEVHWQYSYLSPRSNLPGSRSTEPSDAVKVYTTWAKMDPYCRYCHQHDHVIKSCTKRYASLICYNCHDKGHISKECPRKNSAPRGSSNKKARKTPSTFSVNTTEPVPNACILDQQAATDVVSPVAVLSAAASRSTAASSPVDASSSVSTQASSQRTMQTRAQSAKIHNPVNANSDSEQSSAAEHVVSPAVDTTSIPISSVGTSTSKSE</sequence>